<dbReference type="Pfam" id="PF01578">
    <property type="entry name" value="Cytochrom_C_asm"/>
    <property type="match status" value="1"/>
</dbReference>
<feature type="transmembrane region" description="Helical" evidence="1">
    <location>
        <begin position="12"/>
        <end position="29"/>
    </location>
</feature>
<feature type="transmembrane region" description="Helical" evidence="1">
    <location>
        <begin position="183"/>
        <end position="206"/>
    </location>
</feature>
<sequence length="275" mass="31162">MAFLVLKIFKFLLPFLYIATSWMYGRAFFKDDSLAKRLKTKFLVFTLTFHFIYLIIRTAELKHPPVTSIFELLCVLGFSLSLAYILIESMTKIKNTGFFATLISSLLVLIAGIFSRDVYGFEHDVLKNELLALHVTSALVGYSAFALSAIYGLLYIMLYHKLRTKTFDTVYKNLPNLETIESMMYKSAIVGFVALTLVIIFGFIWLPRAFENFSYTDAKLVGTFMIWIVYAGGLGVKKITSLTGKKTALMSIIGFILAFILMAFANALSGFHKFY</sequence>
<dbReference type="InterPro" id="IPR002541">
    <property type="entry name" value="Cyt_c_assembly"/>
</dbReference>
<keyword evidence="1" id="KW-0812">Transmembrane</keyword>
<dbReference type="Proteomes" id="UP000199197">
    <property type="component" value="Unassembled WGS sequence"/>
</dbReference>
<feature type="transmembrane region" description="Helical" evidence="1">
    <location>
        <begin position="98"/>
        <end position="119"/>
    </location>
</feature>
<proteinExistence type="predicted"/>
<dbReference type="AlphaFoldDB" id="A0A0P1MPC4"/>
<feature type="domain" description="Cytochrome c assembly protein" evidence="2">
    <location>
        <begin position="69"/>
        <end position="269"/>
    </location>
</feature>
<dbReference type="PANTHER" id="PTHR38034:SF1">
    <property type="entry name" value="INNER MEMBRANE PROTEIN YPJD"/>
    <property type="match status" value="1"/>
</dbReference>
<feature type="transmembrane region" description="Helical" evidence="1">
    <location>
        <begin position="139"/>
        <end position="162"/>
    </location>
</feature>
<evidence type="ECO:0000313" key="3">
    <source>
        <dbReference type="EMBL" id="CUS97653.1"/>
    </source>
</evidence>
<evidence type="ECO:0000256" key="1">
    <source>
        <dbReference type="SAM" id="Phobius"/>
    </source>
</evidence>
<evidence type="ECO:0000313" key="4">
    <source>
        <dbReference type="Proteomes" id="UP000199197"/>
    </source>
</evidence>
<accession>A0A0P1MPC4</accession>
<feature type="transmembrane region" description="Helical" evidence="1">
    <location>
        <begin position="218"/>
        <end position="236"/>
    </location>
</feature>
<dbReference type="EMBL" id="CZVW01000003">
    <property type="protein sequence ID" value="CUS97653.1"/>
    <property type="molecule type" value="Genomic_DNA"/>
</dbReference>
<keyword evidence="4" id="KW-1185">Reference proteome</keyword>
<gene>
    <name evidence="3" type="ORF">JGI23_00331</name>
</gene>
<feature type="transmembrane region" description="Helical" evidence="1">
    <location>
        <begin position="65"/>
        <end position="86"/>
    </location>
</feature>
<name>A0A0P1MPC4_9BACT</name>
<dbReference type="GO" id="GO:0020037">
    <property type="term" value="F:heme binding"/>
    <property type="evidence" value="ECO:0007669"/>
    <property type="project" value="InterPro"/>
</dbReference>
<feature type="transmembrane region" description="Helical" evidence="1">
    <location>
        <begin position="41"/>
        <end position="59"/>
    </location>
</feature>
<organism evidence="3 4">
    <name type="scientific">Candidatus Chryseopegocella kryptomonas</name>
    <dbReference type="NCBI Taxonomy" id="1633643"/>
    <lineage>
        <taxon>Bacteria</taxon>
        <taxon>Pseudomonadati</taxon>
        <taxon>Candidatus Kryptoniota</taxon>
        <taxon>Candidatus Chryseopegocella</taxon>
    </lineage>
</organism>
<reference evidence="4" key="1">
    <citation type="submission" date="2015-11" db="EMBL/GenBank/DDBJ databases">
        <authorList>
            <person name="Varghese N."/>
        </authorList>
    </citation>
    <scope>NUCLEOTIDE SEQUENCE [LARGE SCALE GENOMIC DNA]</scope>
    <source>
        <strain evidence="4">JGI-23</strain>
    </source>
</reference>
<dbReference type="GO" id="GO:0017004">
    <property type="term" value="P:cytochrome complex assembly"/>
    <property type="evidence" value="ECO:0007669"/>
    <property type="project" value="InterPro"/>
</dbReference>
<dbReference type="InterPro" id="IPR052372">
    <property type="entry name" value="YpjD/HemX"/>
</dbReference>
<keyword evidence="1" id="KW-0472">Membrane</keyword>
<dbReference type="PANTHER" id="PTHR38034">
    <property type="entry name" value="INNER MEMBRANE PROTEIN YPJD"/>
    <property type="match status" value="1"/>
</dbReference>
<evidence type="ECO:0000259" key="2">
    <source>
        <dbReference type="Pfam" id="PF01578"/>
    </source>
</evidence>
<protein>
    <submittedName>
        <fullName evidence="3">ABC-type uncharacterized transport system, permease component</fullName>
    </submittedName>
</protein>
<feature type="transmembrane region" description="Helical" evidence="1">
    <location>
        <begin position="248"/>
        <end position="268"/>
    </location>
</feature>
<keyword evidence="1" id="KW-1133">Transmembrane helix</keyword>